<evidence type="ECO:0000313" key="2">
    <source>
        <dbReference type="Proteomes" id="UP000015105"/>
    </source>
</evidence>
<sequence>MDFPLAWPTTNSSSSGLCNRYCSRTSTTVRSWSARLHWTSSCTLMVCLRQELSCMSGRRLYHSSRVSRANHQAQMFY</sequence>
<keyword evidence="2" id="KW-1185">Reference proteome</keyword>
<dbReference type="AlphaFoldDB" id="A0A453K4H9"/>
<protein>
    <submittedName>
        <fullName evidence="1">Uncharacterized protein</fullName>
    </submittedName>
</protein>
<reference evidence="1" key="3">
    <citation type="journal article" date="2017" name="Nature">
        <title>Genome sequence of the progenitor of the wheat D genome Aegilops tauschii.</title>
        <authorList>
            <person name="Luo M.C."/>
            <person name="Gu Y.Q."/>
            <person name="Puiu D."/>
            <person name="Wang H."/>
            <person name="Twardziok S.O."/>
            <person name="Deal K.R."/>
            <person name="Huo N."/>
            <person name="Zhu T."/>
            <person name="Wang L."/>
            <person name="Wang Y."/>
            <person name="McGuire P.E."/>
            <person name="Liu S."/>
            <person name="Long H."/>
            <person name="Ramasamy R.K."/>
            <person name="Rodriguez J.C."/>
            <person name="Van S.L."/>
            <person name="Yuan L."/>
            <person name="Wang Z."/>
            <person name="Xia Z."/>
            <person name="Xiao L."/>
            <person name="Anderson O.D."/>
            <person name="Ouyang S."/>
            <person name="Liang Y."/>
            <person name="Zimin A.V."/>
            <person name="Pertea G."/>
            <person name="Qi P."/>
            <person name="Bennetzen J.L."/>
            <person name="Dai X."/>
            <person name="Dawson M.W."/>
            <person name="Muller H.G."/>
            <person name="Kugler K."/>
            <person name="Rivarola-Duarte L."/>
            <person name="Spannagl M."/>
            <person name="Mayer K.F.X."/>
            <person name="Lu F.H."/>
            <person name="Bevan M.W."/>
            <person name="Leroy P."/>
            <person name="Li P."/>
            <person name="You F.M."/>
            <person name="Sun Q."/>
            <person name="Liu Z."/>
            <person name="Lyons E."/>
            <person name="Wicker T."/>
            <person name="Salzberg S.L."/>
            <person name="Devos K.M."/>
            <person name="Dvorak J."/>
        </authorList>
    </citation>
    <scope>NUCLEOTIDE SEQUENCE [LARGE SCALE GENOMIC DNA]</scope>
    <source>
        <strain evidence="1">cv. AL8/78</strain>
    </source>
</reference>
<reference evidence="1" key="4">
    <citation type="submission" date="2019-03" db="UniProtKB">
        <authorList>
            <consortium name="EnsemblPlants"/>
        </authorList>
    </citation>
    <scope>IDENTIFICATION</scope>
</reference>
<organism evidence="1 2">
    <name type="scientific">Aegilops tauschii subsp. strangulata</name>
    <name type="common">Goatgrass</name>
    <dbReference type="NCBI Taxonomy" id="200361"/>
    <lineage>
        <taxon>Eukaryota</taxon>
        <taxon>Viridiplantae</taxon>
        <taxon>Streptophyta</taxon>
        <taxon>Embryophyta</taxon>
        <taxon>Tracheophyta</taxon>
        <taxon>Spermatophyta</taxon>
        <taxon>Magnoliopsida</taxon>
        <taxon>Liliopsida</taxon>
        <taxon>Poales</taxon>
        <taxon>Poaceae</taxon>
        <taxon>BOP clade</taxon>
        <taxon>Pooideae</taxon>
        <taxon>Triticodae</taxon>
        <taxon>Triticeae</taxon>
        <taxon>Triticinae</taxon>
        <taxon>Aegilops</taxon>
    </lineage>
</organism>
<reference evidence="2" key="2">
    <citation type="journal article" date="2017" name="Nat. Plants">
        <title>The Aegilops tauschii genome reveals multiple impacts of transposons.</title>
        <authorList>
            <person name="Zhao G."/>
            <person name="Zou C."/>
            <person name="Li K."/>
            <person name="Wang K."/>
            <person name="Li T."/>
            <person name="Gao L."/>
            <person name="Zhang X."/>
            <person name="Wang H."/>
            <person name="Yang Z."/>
            <person name="Liu X."/>
            <person name="Jiang W."/>
            <person name="Mao L."/>
            <person name="Kong X."/>
            <person name="Jiao Y."/>
            <person name="Jia J."/>
        </authorList>
    </citation>
    <scope>NUCLEOTIDE SEQUENCE [LARGE SCALE GENOMIC DNA]</scope>
    <source>
        <strain evidence="2">cv. AL8/78</strain>
    </source>
</reference>
<reference evidence="1" key="5">
    <citation type="journal article" date="2021" name="G3 (Bethesda)">
        <title>Aegilops tauschii genome assembly Aet v5.0 features greater sequence contiguity and improved annotation.</title>
        <authorList>
            <person name="Wang L."/>
            <person name="Zhu T."/>
            <person name="Rodriguez J.C."/>
            <person name="Deal K.R."/>
            <person name="Dubcovsky J."/>
            <person name="McGuire P.E."/>
            <person name="Lux T."/>
            <person name="Spannagl M."/>
            <person name="Mayer K.F.X."/>
            <person name="Baldrich P."/>
            <person name="Meyers B.C."/>
            <person name="Huo N."/>
            <person name="Gu Y.Q."/>
            <person name="Zhou H."/>
            <person name="Devos K.M."/>
            <person name="Bennetzen J.L."/>
            <person name="Unver T."/>
            <person name="Budak H."/>
            <person name="Gulick P.J."/>
            <person name="Galiba G."/>
            <person name="Kalapos B."/>
            <person name="Nelson D.R."/>
            <person name="Li P."/>
            <person name="You F.M."/>
            <person name="Luo M.C."/>
            <person name="Dvorak J."/>
        </authorList>
    </citation>
    <scope>NUCLEOTIDE SEQUENCE [LARGE SCALE GENOMIC DNA]</scope>
    <source>
        <strain evidence="1">cv. AL8/78</strain>
    </source>
</reference>
<evidence type="ECO:0000313" key="1">
    <source>
        <dbReference type="EnsemblPlants" id="AET5Gv20286900.4"/>
    </source>
</evidence>
<dbReference type="Proteomes" id="UP000015105">
    <property type="component" value="Chromosome 5D"/>
</dbReference>
<dbReference type="EnsemblPlants" id="AET5Gv20286900.4">
    <property type="protein sequence ID" value="AET5Gv20286900.4"/>
    <property type="gene ID" value="AET5Gv20286900"/>
</dbReference>
<dbReference type="Gramene" id="AET5Gv20286900.4">
    <property type="protein sequence ID" value="AET5Gv20286900.4"/>
    <property type="gene ID" value="AET5Gv20286900"/>
</dbReference>
<accession>A0A453K4H9</accession>
<reference evidence="2" key="1">
    <citation type="journal article" date="2014" name="Science">
        <title>Ancient hybridizations among the ancestral genomes of bread wheat.</title>
        <authorList>
            <consortium name="International Wheat Genome Sequencing Consortium,"/>
            <person name="Marcussen T."/>
            <person name="Sandve S.R."/>
            <person name="Heier L."/>
            <person name="Spannagl M."/>
            <person name="Pfeifer M."/>
            <person name="Jakobsen K.S."/>
            <person name="Wulff B.B."/>
            <person name="Steuernagel B."/>
            <person name="Mayer K.F."/>
            <person name="Olsen O.A."/>
        </authorList>
    </citation>
    <scope>NUCLEOTIDE SEQUENCE [LARGE SCALE GENOMIC DNA]</scope>
    <source>
        <strain evidence="2">cv. AL8/78</strain>
    </source>
</reference>
<proteinExistence type="predicted"/>
<name>A0A453K4H9_AEGTS</name>